<dbReference type="PANTHER" id="PTHR43423">
    <property type="entry name" value="ABC TRANSPORTER I FAMILY MEMBER 17"/>
    <property type="match status" value="1"/>
</dbReference>
<dbReference type="Pfam" id="PF00005">
    <property type="entry name" value="ABC_tran"/>
    <property type="match status" value="1"/>
</dbReference>
<keyword evidence="2" id="KW-0547">Nucleotide-binding</keyword>
<keyword evidence="3" id="KW-0067">ATP-binding</keyword>
<feature type="domain" description="ABC transporter" evidence="4">
    <location>
        <begin position="3"/>
        <end position="236"/>
    </location>
</feature>
<evidence type="ECO:0000256" key="1">
    <source>
        <dbReference type="ARBA" id="ARBA00022448"/>
    </source>
</evidence>
<dbReference type="CDD" id="cd03260">
    <property type="entry name" value="ABC_PstB_phosphate_transporter"/>
    <property type="match status" value="1"/>
</dbReference>
<evidence type="ECO:0000313" key="6">
    <source>
        <dbReference type="Proteomes" id="UP000094580"/>
    </source>
</evidence>
<comment type="caution">
    <text evidence="5">The sequence shown here is derived from an EMBL/GenBank/DDBJ whole genome shotgun (WGS) entry which is preliminary data.</text>
</comment>
<evidence type="ECO:0000256" key="2">
    <source>
        <dbReference type="ARBA" id="ARBA00022741"/>
    </source>
</evidence>
<dbReference type="Proteomes" id="UP000094580">
    <property type="component" value="Unassembled WGS sequence"/>
</dbReference>
<dbReference type="InterPro" id="IPR003439">
    <property type="entry name" value="ABC_transporter-like_ATP-bd"/>
</dbReference>
<dbReference type="SMART" id="SM00382">
    <property type="entry name" value="AAA"/>
    <property type="match status" value="1"/>
</dbReference>
<dbReference type="InterPro" id="IPR017871">
    <property type="entry name" value="ABC_transporter-like_CS"/>
</dbReference>
<dbReference type="PROSITE" id="PS00211">
    <property type="entry name" value="ABC_TRANSPORTER_1"/>
    <property type="match status" value="1"/>
</dbReference>
<organism evidence="5 6">
    <name type="scientific">Gottfriedia luciferensis</name>
    <dbReference type="NCBI Taxonomy" id="178774"/>
    <lineage>
        <taxon>Bacteria</taxon>
        <taxon>Bacillati</taxon>
        <taxon>Bacillota</taxon>
        <taxon>Bacilli</taxon>
        <taxon>Bacillales</taxon>
        <taxon>Bacillaceae</taxon>
        <taxon>Gottfriedia</taxon>
    </lineage>
</organism>
<keyword evidence="6" id="KW-1185">Reference proteome</keyword>
<proteinExistence type="predicted"/>
<dbReference type="PROSITE" id="PS50893">
    <property type="entry name" value="ABC_TRANSPORTER_2"/>
    <property type="match status" value="1"/>
</dbReference>
<accession>A0ABX2ZU16</accession>
<evidence type="ECO:0000259" key="4">
    <source>
        <dbReference type="PROSITE" id="PS50893"/>
    </source>
</evidence>
<dbReference type="InterPro" id="IPR027417">
    <property type="entry name" value="P-loop_NTPase"/>
</dbReference>
<dbReference type="Gene3D" id="3.40.50.300">
    <property type="entry name" value="P-loop containing nucleotide triphosphate hydrolases"/>
    <property type="match status" value="1"/>
</dbReference>
<evidence type="ECO:0000313" key="5">
    <source>
        <dbReference type="EMBL" id="ODG92902.1"/>
    </source>
</evidence>
<protein>
    <recommendedName>
        <fullName evidence="4">ABC transporter domain-containing protein</fullName>
    </recommendedName>
</protein>
<dbReference type="EMBL" id="MDKC01000004">
    <property type="protein sequence ID" value="ODG92902.1"/>
    <property type="molecule type" value="Genomic_DNA"/>
</dbReference>
<reference evidence="5 6" key="1">
    <citation type="submission" date="2016-07" db="EMBL/GenBank/DDBJ databases">
        <authorList>
            <person name="Townsley L."/>
            <person name="Shank E.A."/>
        </authorList>
    </citation>
    <scope>NUCLEOTIDE SEQUENCE [LARGE SCALE GENOMIC DNA]</scope>
    <source>
        <strain evidence="5 6">CH01</strain>
    </source>
</reference>
<name>A0ABX2ZU16_9BACI</name>
<dbReference type="RefSeq" id="WP_069032841.1">
    <property type="nucleotide sequence ID" value="NZ_MDKC01000004.1"/>
</dbReference>
<dbReference type="InterPro" id="IPR005670">
    <property type="entry name" value="PstB-like"/>
</dbReference>
<dbReference type="PANTHER" id="PTHR43423:SF1">
    <property type="entry name" value="ABC TRANSPORTER I FAMILY MEMBER 17"/>
    <property type="match status" value="1"/>
</dbReference>
<sequence>MTLSINNISVDILGSSILKNINFQTNKGEIFCLIGTSGAGKSTLLRALNRLQSISKGEIHLNGQSIYKMTPQSLRKSAVMILQTPSLFEGTVEDNILFGVKLNGSYDKTDSKTVARSLLEKVGLETKLLDRNASTLSVGQQQRVSIARAIAMKPTILLCDEITSALDPQSTLHIQELLVTLKREEKLTIILVTHNMDLVQQIADRVGLLIDGKLVEVSPVNEFFNNPTTELGKNFLSTIA</sequence>
<dbReference type="InterPro" id="IPR003593">
    <property type="entry name" value="AAA+_ATPase"/>
</dbReference>
<gene>
    <name evidence="5" type="ORF">BED47_17120</name>
</gene>
<keyword evidence="1" id="KW-0813">Transport</keyword>
<evidence type="ECO:0000256" key="3">
    <source>
        <dbReference type="ARBA" id="ARBA00022840"/>
    </source>
</evidence>
<dbReference type="SUPFAM" id="SSF52540">
    <property type="entry name" value="P-loop containing nucleoside triphosphate hydrolases"/>
    <property type="match status" value="1"/>
</dbReference>